<proteinExistence type="predicted"/>
<keyword evidence="2" id="KW-1185">Reference proteome</keyword>
<evidence type="ECO:0000313" key="1">
    <source>
        <dbReference type="EMBL" id="MBP2471791.1"/>
    </source>
</evidence>
<dbReference type="Proteomes" id="UP001519363">
    <property type="component" value="Unassembled WGS sequence"/>
</dbReference>
<evidence type="ECO:0000313" key="2">
    <source>
        <dbReference type="Proteomes" id="UP001519363"/>
    </source>
</evidence>
<reference evidence="1 2" key="1">
    <citation type="submission" date="2021-03" db="EMBL/GenBank/DDBJ databases">
        <title>Sequencing the genomes of 1000 actinobacteria strains.</title>
        <authorList>
            <person name="Klenk H.-P."/>
        </authorList>
    </citation>
    <scope>NUCLEOTIDE SEQUENCE [LARGE SCALE GENOMIC DNA]</scope>
    <source>
        <strain evidence="1 2">DSM 44580</strain>
    </source>
</reference>
<name>A0ABS5A5G2_9PSEU</name>
<sequence length="118" mass="12705">MSHGAAGLALLHIGYAQAGLDDWETTHQRVTAMTNHPVTAYTGTCLYRGAPTVALVLRTAALPAYDRVLHTLDEHVTAITRARLAAAHERIELPALREFGLINGLTGLGVYRVCPDFG</sequence>
<comment type="caution">
    <text evidence="1">The sequence shown here is derived from an EMBL/GenBank/DDBJ whole genome shotgun (WGS) entry which is preliminary data.</text>
</comment>
<protein>
    <submittedName>
        <fullName evidence="1">Uncharacterized protein</fullName>
    </submittedName>
</protein>
<organism evidence="1 2">
    <name type="scientific">Crossiella equi</name>
    <dbReference type="NCBI Taxonomy" id="130796"/>
    <lineage>
        <taxon>Bacteria</taxon>
        <taxon>Bacillati</taxon>
        <taxon>Actinomycetota</taxon>
        <taxon>Actinomycetes</taxon>
        <taxon>Pseudonocardiales</taxon>
        <taxon>Pseudonocardiaceae</taxon>
        <taxon>Crossiella</taxon>
    </lineage>
</organism>
<gene>
    <name evidence="1" type="ORF">JOF53_000663</name>
</gene>
<dbReference type="SUPFAM" id="SSF158745">
    <property type="entry name" value="LanC-like"/>
    <property type="match status" value="1"/>
</dbReference>
<accession>A0ABS5A5G2</accession>
<dbReference type="RefSeq" id="WP_086783189.1">
    <property type="nucleotide sequence ID" value="NZ_JAGIOO010000001.1"/>
</dbReference>
<dbReference type="PRINTS" id="PR01955">
    <property type="entry name" value="LANCFRANKIA"/>
</dbReference>
<dbReference type="EMBL" id="JAGIOO010000001">
    <property type="protein sequence ID" value="MBP2471791.1"/>
    <property type="molecule type" value="Genomic_DNA"/>
</dbReference>
<dbReference type="Gene3D" id="1.50.10.20">
    <property type="match status" value="1"/>
</dbReference>